<feature type="transmembrane region" description="Helical" evidence="5">
    <location>
        <begin position="227"/>
        <end position="245"/>
    </location>
</feature>
<dbReference type="PANTHER" id="PTHR46641">
    <property type="entry name" value="FMRFAMIDE RECEPTOR-RELATED"/>
    <property type="match status" value="1"/>
</dbReference>
<reference evidence="7 8" key="1">
    <citation type="journal article" date="2021" name="Elife">
        <title>Chloroplast acquisition without the gene transfer in kleptoplastic sea slugs, Plakobranchus ocellatus.</title>
        <authorList>
            <person name="Maeda T."/>
            <person name="Takahashi S."/>
            <person name="Yoshida T."/>
            <person name="Shimamura S."/>
            <person name="Takaki Y."/>
            <person name="Nagai Y."/>
            <person name="Toyoda A."/>
            <person name="Suzuki Y."/>
            <person name="Arimoto A."/>
            <person name="Ishii H."/>
            <person name="Satoh N."/>
            <person name="Nishiyama T."/>
            <person name="Hasebe M."/>
            <person name="Maruyama T."/>
            <person name="Minagawa J."/>
            <person name="Obokata J."/>
            <person name="Shigenobu S."/>
        </authorList>
    </citation>
    <scope>NUCLEOTIDE SEQUENCE [LARGE SCALE GENOMIC DNA]</scope>
</reference>
<sequence length="365" mass="40552">MELVNTSVTTTAITPWLVTETGKTEELQLKSVVDDYTKQVFGAVNYCIISTAINLGGTVANIINIVVFIKQGFADRMNISLMGLAISDLGCLLTLQWMNLCFNPLFRYSPEIPFDTFEVQYITGGWPHACFARTTGLITAYITAERCLCIAAPLKVKTILTHKRTTFVIVIIFVLMIGSTAPIYTANLLGPKFYPGDPPVWNRTMVGLVFPENRDQVEQLTFAFNNVFGYIAILLVTTFTCVLVSKLRKNAKWRRDNAKSAISSGKQDANSLRDARVIKMVTSISTIFIVCFFPITVIFIGVMAVPGFGLVGRYANLFHVTCSFGFALETVNSSVNLFIYLKMSSKFKATFDSVFTRRNLSDLSV</sequence>
<dbReference type="PANTHER" id="PTHR46641:SF2">
    <property type="entry name" value="FMRFAMIDE RECEPTOR"/>
    <property type="match status" value="1"/>
</dbReference>
<gene>
    <name evidence="7" type="ORF">ElyMa_001198600</name>
</gene>
<dbReference type="PRINTS" id="PR00237">
    <property type="entry name" value="GPCRRHODOPSN"/>
</dbReference>
<dbReference type="InterPro" id="IPR000276">
    <property type="entry name" value="GPCR_Rhodpsn"/>
</dbReference>
<feature type="transmembrane region" description="Helical" evidence="5">
    <location>
        <begin position="281"/>
        <end position="305"/>
    </location>
</feature>
<dbReference type="GO" id="GO:0016020">
    <property type="term" value="C:membrane"/>
    <property type="evidence" value="ECO:0007669"/>
    <property type="project" value="UniProtKB-SubCell"/>
</dbReference>
<dbReference type="Proteomes" id="UP000762676">
    <property type="component" value="Unassembled WGS sequence"/>
</dbReference>
<evidence type="ECO:0000256" key="4">
    <source>
        <dbReference type="ARBA" id="ARBA00023136"/>
    </source>
</evidence>
<evidence type="ECO:0000313" key="8">
    <source>
        <dbReference type="Proteomes" id="UP000762676"/>
    </source>
</evidence>
<dbReference type="EMBL" id="BMAT01002358">
    <property type="protein sequence ID" value="GFS05385.1"/>
    <property type="molecule type" value="Genomic_DNA"/>
</dbReference>
<keyword evidence="2 5" id="KW-0812">Transmembrane</keyword>
<comment type="subcellular location">
    <subcellularLocation>
        <location evidence="1">Membrane</location>
    </subcellularLocation>
</comment>
<dbReference type="PROSITE" id="PS50262">
    <property type="entry name" value="G_PROTEIN_RECEP_F1_2"/>
    <property type="match status" value="1"/>
</dbReference>
<dbReference type="Pfam" id="PF00001">
    <property type="entry name" value="7tm_1"/>
    <property type="match status" value="1"/>
</dbReference>
<dbReference type="GO" id="GO:0004930">
    <property type="term" value="F:G protein-coupled receptor activity"/>
    <property type="evidence" value="ECO:0007669"/>
    <property type="project" value="InterPro"/>
</dbReference>
<organism evidence="7 8">
    <name type="scientific">Elysia marginata</name>
    <dbReference type="NCBI Taxonomy" id="1093978"/>
    <lineage>
        <taxon>Eukaryota</taxon>
        <taxon>Metazoa</taxon>
        <taxon>Spiralia</taxon>
        <taxon>Lophotrochozoa</taxon>
        <taxon>Mollusca</taxon>
        <taxon>Gastropoda</taxon>
        <taxon>Heterobranchia</taxon>
        <taxon>Euthyneura</taxon>
        <taxon>Panpulmonata</taxon>
        <taxon>Sacoglossa</taxon>
        <taxon>Placobranchoidea</taxon>
        <taxon>Plakobranchidae</taxon>
        <taxon>Elysia</taxon>
    </lineage>
</organism>
<dbReference type="AlphaFoldDB" id="A0AAV4I5R0"/>
<dbReference type="InterPro" id="IPR017452">
    <property type="entry name" value="GPCR_Rhodpsn_7TM"/>
</dbReference>
<keyword evidence="4 5" id="KW-0472">Membrane</keyword>
<dbReference type="Gene3D" id="1.20.1070.10">
    <property type="entry name" value="Rhodopsin 7-helix transmembrane proteins"/>
    <property type="match status" value="1"/>
</dbReference>
<proteinExistence type="predicted"/>
<keyword evidence="3 5" id="KW-1133">Transmembrane helix</keyword>
<evidence type="ECO:0000256" key="3">
    <source>
        <dbReference type="ARBA" id="ARBA00022989"/>
    </source>
</evidence>
<accession>A0AAV4I5R0</accession>
<keyword evidence="8" id="KW-1185">Reference proteome</keyword>
<feature type="transmembrane region" description="Helical" evidence="5">
    <location>
        <begin position="317"/>
        <end position="341"/>
    </location>
</feature>
<dbReference type="InterPro" id="IPR052954">
    <property type="entry name" value="GPCR-Ligand_Int"/>
</dbReference>
<feature type="transmembrane region" description="Helical" evidence="5">
    <location>
        <begin position="43"/>
        <end position="69"/>
    </location>
</feature>
<evidence type="ECO:0000256" key="5">
    <source>
        <dbReference type="SAM" id="Phobius"/>
    </source>
</evidence>
<evidence type="ECO:0000256" key="1">
    <source>
        <dbReference type="ARBA" id="ARBA00004370"/>
    </source>
</evidence>
<feature type="domain" description="G-protein coupled receptors family 1 profile" evidence="6">
    <location>
        <begin position="60"/>
        <end position="340"/>
    </location>
</feature>
<dbReference type="SUPFAM" id="SSF81321">
    <property type="entry name" value="Family A G protein-coupled receptor-like"/>
    <property type="match status" value="1"/>
</dbReference>
<feature type="transmembrane region" description="Helical" evidence="5">
    <location>
        <begin position="165"/>
        <end position="184"/>
    </location>
</feature>
<name>A0AAV4I5R0_9GAST</name>
<protein>
    <submittedName>
        <fullName evidence="7">Chemosensory receptor A</fullName>
    </submittedName>
</protein>
<comment type="caution">
    <text evidence="7">The sequence shown here is derived from an EMBL/GenBank/DDBJ whole genome shotgun (WGS) entry which is preliminary data.</text>
</comment>
<keyword evidence="7" id="KW-0675">Receptor</keyword>
<evidence type="ECO:0000259" key="6">
    <source>
        <dbReference type="PROSITE" id="PS50262"/>
    </source>
</evidence>
<evidence type="ECO:0000313" key="7">
    <source>
        <dbReference type="EMBL" id="GFS05385.1"/>
    </source>
</evidence>
<evidence type="ECO:0000256" key="2">
    <source>
        <dbReference type="ARBA" id="ARBA00022692"/>
    </source>
</evidence>